<dbReference type="FunFam" id="3.40.605.10:FF:000004">
    <property type="entry name" value="Aldehyde dehydrogenase"/>
    <property type="match status" value="1"/>
</dbReference>
<evidence type="ECO:0000256" key="2">
    <source>
        <dbReference type="ARBA" id="ARBA00023002"/>
    </source>
</evidence>
<organism evidence="10 11">
    <name type="scientific">Canavalia gladiata</name>
    <name type="common">Sword bean</name>
    <name type="synonym">Dolichos gladiatus</name>
    <dbReference type="NCBI Taxonomy" id="3824"/>
    <lineage>
        <taxon>Eukaryota</taxon>
        <taxon>Viridiplantae</taxon>
        <taxon>Streptophyta</taxon>
        <taxon>Embryophyta</taxon>
        <taxon>Tracheophyta</taxon>
        <taxon>Spermatophyta</taxon>
        <taxon>Magnoliopsida</taxon>
        <taxon>eudicotyledons</taxon>
        <taxon>Gunneridae</taxon>
        <taxon>Pentapetalae</taxon>
        <taxon>rosids</taxon>
        <taxon>fabids</taxon>
        <taxon>Fabales</taxon>
        <taxon>Fabaceae</taxon>
        <taxon>Papilionoideae</taxon>
        <taxon>50 kb inversion clade</taxon>
        <taxon>NPAAA clade</taxon>
        <taxon>indigoferoid/millettioid clade</taxon>
        <taxon>Phaseoleae</taxon>
        <taxon>Canavalia</taxon>
    </lineage>
</organism>
<dbReference type="PANTHER" id="PTHR43570">
    <property type="entry name" value="ALDEHYDE DEHYDROGENASE"/>
    <property type="match status" value="1"/>
</dbReference>
<dbReference type="GO" id="GO:0006081">
    <property type="term" value="P:aldehyde metabolic process"/>
    <property type="evidence" value="ECO:0007669"/>
    <property type="project" value="InterPro"/>
</dbReference>
<evidence type="ECO:0000256" key="6">
    <source>
        <dbReference type="PIRSR" id="PIRSR036492-1"/>
    </source>
</evidence>
<evidence type="ECO:0000313" key="11">
    <source>
        <dbReference type="Proteomes" id="UP001367508"/>
    </source>
</evidence>
<dbReference type="AlphaFoldDB" id="A0AAN9MA98"/>
<keyword evidence="3" id="KW-0520">NAD</keyword>
<reference evidence="10 11" key="1">
    <citation type="submission" date="2024-01" db="EMBL/GenBank/DDBJ databases">
        <title>The genomes of 5 underutilized Papilionoideae crops provide insights into root nodulation and disease resistanc.</title>
        <authorList>
            <person name="Jiang F."/>
        </authorList>
    </citation>
    <scope>NUCLEOTIDE SEQUENCE [LARGE SCALE GENOMIC DNA]</scope>
    <source>
        <strain evidence="10">LVBAO_FW01</strain>
        <tissue evidence="10">Leaves</tissue>
    </source>
</reference>
<dbReference type="InterPro" id="IPR029510">
    <property type="entry name" value="Ald_DH_CS_GLU"/>
</dbReference>
<comment type="catalytic activity">
    <reaction evidence="4">
        <text>an aldehyde + NAD(+) + H2O = a carboxylate + NADH + 2 H(+)</text>
        <dbReference type="Rhea" id="RHEA:16185"/>
        <dbReference type="ChEBI" id="CHEBI:15377"/>
        <dbReference type="ChEBI" id="CHEBI:15378"/>
        <dbReference type="ChEBI" id="CHEBI:17478"/>
        <dbReference type="ChEBI" id="CHEBI:29067"/>
        <dbReference type="ChEBI" id="CHEBI:57540"/>
        <dbReference type="ChEBI" id="CHEBI:57945"/>
        <dbReference type="EC" id="1.2.1.3"/>
    </reaction>
</comment>
<feature type="active site" evidence="6 7">
    <location>
        <position position="222"/>
    </location>
</feature>
<dbReference type="CDD" id="cd07137">
    <property type="entry name" value="ALDH_F3FHI"/>
    <property type="match status" value="1"/>
</dbReference>
<dbReference type="GO" id="GO:0004029">
    <property type="term" value="F:aldehyde dehydrogenase (NAD+) activity"/>
    <property type="evidence" value="ECO:0007669"/>
    <property type="project" value="UniProtKB-EC"/>
</dbReference>
<gene>
    <name evidence="10" type="ORF">VNO77_10310</name>
</gene>
<keyword evidence="2 5" id="KW-0560">Oxidoreductase</keyword>
<comment type="caution">
    <text evidence="10">The sequence shown here is derived from an EMBL/GenBank/DDBJ whole genome shotgun (WGS) entry which is preliminary data.</text>
</comment>
<name>A0AAN9MA98_CANGL</name>
<dbReference type="EMBL" id="JAYMYQ010000002">
    <property type="protein sequence ID" value="KAK7351115.1"/>
    <property type="molecule type" value="Genomic_DNA"/>
</dbReference>
<dbReference type="Pfam" id="PF00171">
    <property type="entry name" value="Aldedh"/>
    <property type="match status" value="1"/>
</dbReference>
<evidence type="ECO:0000256" key="5">
    <source>
        <dbReference type="PIRNR" id="PIRNR036492"/>
    </source>
</evidence>
<dbReference type="PROSITE" id="PS00687">
    <property type="entry name" value="ALDEHYDE_DEHYDR_GLU"/>
    <property type="match status" value="1"/>
</dbReference>
<dbReference type="GO" id="GO:0005737">
    <property type="term" value="C:cytoplasm"/>
    <property type="evidence" value="ECO:0007669"/>
    <property type="project" value="TreeGrafter"/>
</dbReference>
<evidence type="ECO:0000256" key="3">
    <source>
        <dbReference type="ARBA" id="ARBA00023027"/>
    </source>
</evidence>
<protein>
    <recommendedName>
        <fullName evidence="5">Aldehyde dehydrogenase</fullName>
    </recommendedName>
</protein>
<dbReference type="Gene3D" id="3.40.605.10">
    <property type="entry name" value="Aldehyde Dehydrogenase, Chain A, domain 1"/>
    <property type="match status" value="1"/>
</dbReference>
<dbReference type="PIRSF" id="PIRSF036492">
    <property type="entry name" value="ALDH"/>
    <property type="match status" value="1"/>
</dbReference>
<dbReference type="GO" id="GO:0009737">
    <property type="term" value="P:response to abscisic acid"/>
    <property type="evidence" value="ECO:0007669"/>
    <property type="project" value="UniProtKB-ARBA"/>
</dbReference>
<evidence type="ECO:0000256" key="1">
    <source>
        <dbReference type="ARBA" id="ARBA00009986"/>
    </source>
</evidence>
<keyword evidence="11" id="KW-1185">Reference proteome</keyword>
<evidence type="ECO:0000259" key="9">
    <source>
        <dbReference type="Pfam" id="PF00171"/>
    </source>
</evidence>
<dbReference type="Gene3D" id="3.40.309.10">
    <property type="entry name" value="Aldehyde Dehydrogenase, Chain A, domain 2"/>
    <property type="match status" value="1"/>
</dbReference>
<dbReference type="PANTHER" id="PTHR43570:SF23">
    <property type="entry name" value="ALDEHYDE DEHYDROGENASE"/>
    <property type="match status" value="1"/>
</dbReference>
<feature type="active site" evidence="6">
    <location>
        <position position="257"/>
    </location>
</feature>
<dbReference type="FunFam" id="3.40.309.10:FF:000003">
    <property type="entry name" value="Aldehyde dehydrogenase"/>
    <property type="match status" value="1"/>
</dbReference>
<dbReference type="GO" id="GO:0009414">
    <property type="term" value="P:response to water deprivation"/>
    <property type="evidence" value="ECO:0007669"/>
    <property type="project" value="UniProtKB-ARBA"/>
</dbReference>
<dbReference type="Proteomes" id="UP001367508">
    <property type="component" value="Unassembled WGS sequence"/>
</dbReference>
<evidence type="ECO:0000313" key="10">
    <source>
        <dbReference type="EMBL" id="KAK7351115.1"/>
    </source>
</evidence>
<dbReference type="InterPro" id="IPR016163">
    <property type="entry name" value="Ald_DH_C"/>
</dbReference>
<evidence type="ECO:0000256" key="7">
    <source>
        <dbReference type="PROSITE-ProRule" id="PRU10007"/>
    </source>
</evidence>
<accession>A0AAN9MA98</accession>
<dbReference type="InterPro" id="IPR015590">
    <property type="entry name" value="Aldehyde_DH_dom"/>
</dbReference>
<dbReference type="InterPro" id="IPR016161">
    <property type="entry name" value="Ald_DH/histidinol_DH"/>
</dbReference>
<dbReference type="SUPFAM" id="SSF53720">
    <property type="entry name" value="ALDH-like"/>
    <property type="match status" value="1"/>
</dbReference>
<sequence>MSGDESQKKVFDAEAASLVVNELRGSFTSGTTRSYEWRVSQVKALLKLVADNEEQITDALRSDLDKPPLETVVYEIGMLKNSCEVTLKELKHWMTPEKVKTSIAVFPSTAEIVPEPLGVVLVISAWNYPFLLSLDPVVGAIAAGNAVVLKPSEIAPATSSLLAKLLEKYMDNSSIRVVEGAVEETTALLQQKWDKIFYTGNGRVGRIVMTAAAKNLTPVVLELGGKSPVVVDSNINLQVAARRIISGKWGLNNGQACISPDYVITTKDYAPKLVDALKTELENFYGKNPLESKDLSRIVNSNHFARLTKLLEDDKVSDKIVYGGEKDESKLRIAPTILLDVPQDSLVMGEEIFGPLLPIITVEKLEESIDVINSGTKPLAAYLFTTDNKFKEQFVTTVSAGGVLVNDTVLHLVVHTLPFGGVGESGMGAYHGKFSFDAFTHKKSVLYRGFTGDASIRYPPYTNTKLRLMKALIGGGGLDIVRALFGWSTKA</sequence>
<evidence type="ECO:0000256" key="8">
    <source>
        <dbReference type="RuleBase" id="RU003345"/>
    </source>
</evidence>
<comment type="similarity">
    <text evidence="1 5 8">Belongs to the aldehyde dehydrogenase family.</text>
</comment>
<proteinExistence type="inferred from homology"/>
<evidence type="ECO:0000256" key="4">
    <source>
        <dbReference type="ARBA" id="ARBA00049194"/>
    </source>
</evidence>
<feature type="domain" description="Aldehyde dehydrogenase" evidence="9">
    <location>
        <begin position="32"/>
        <end position="445"/>
    </location>
</feature>
<dbReference type="InterPro" id="IPR012394">
    <property type="entry name" value="Aldehyde_DH_NAD(P)"/>
</dbReference>
<dbReference type="InterPro" id="IPR016162">
    <property type="entry name" value="Ald_DH_N"/>
</dbReference>